<evidence type="ECO:0000313" key="2">
    <source>
        <dbReference type="Proteomes" id="UP000319783"/>
    </source>
</evidence>
<accession>A0A533QBZ6</accession>
<organism evidence="1 2">
    <name type="scientific">Candidatus Jettenia ecosi</name>
    <dbReference type="NCBI Taxonomy" id="2494326"/>
    <lineage>
        <taxon>Bacteria</taxon>
        <taxon>Pseudomonadati</taxon>
        <taxon>Planctomycetota</taxon>
        <taxon>Candidatus Brocadiia</taxon>
        <taxon>Candidatus Brocadiales</taxon>
        <taxon>Candidatus Brocadiaceae</taxon>
        <taxon>Candidatus Jettenia</taxon>
    </lineage>
</organism>
<sequence>MLTRFNSEEDPFNLEKLKKGRDFSIFTLLKEGMEMSSPDVATTVAVSERY</sequence>
<dbReference type="EMBL" id="SULG01000024">
    <property type="protein sequence ID" value="TLD42238.1"/>
    <property type="molecule type" value="Genomic_DNA"/>
</dbReference>
<dbReference type="Proteomes" id="UP000319783">
    <property type="component" value="Unassembled WGS sequence"/>
</dbReference>
<evidence type="ECO:0000313" key="1">
    <source>
        <dbReference type="EMBL" id="TLD42238.1"/>
    </source>
</evidence>
<comment type="caution">
    <text evidence="1">The sequence shown here is derived from an EMBL/GenBank/DDBJ whole genome shotgun (WGS) entry which is preliminary data.</text>
</comment>
<proteinExistence type="predicted"/>
<protein>
    <submittedName>
        <fullName evidence="1">Uncharacterized protein</fullName>
    </submittedName>
</protein>
<reference evidence="1 2" key="1">
    <citation type="submission" date="2019-04" db="EMBL/GenBank/DDBJ databases">
        <title>Genome of a novel bacterium Candidatus Jettenia ecosi reconstructed from metagenome of an anammox bioreactor.</title>
        <authorList>
            <person name="Mardanov A.V."/>
            <person name="Beletsky A.V."/>
            <person name="Ravin N.V."/>
            <person name="Botchkova E.A."/>
            <person name="Litti Y.V."/>
            <person name="Nozhevnikova A.N."/>
        </authorList>
    </citation>
    <scope>NUCLEOTIDE SEQUENCE [LARGE SCALE GENOMIC DNA]</scope>
    <source>
        <strain evidence="1">J2</strain>
    </source>
</reference>
<dbReference type="AlphaFoldDB" id="A0A533QBZ6"/>
<gene>
    <name evidence="1" type="ORF">JETT_1481</name>
</gene>
<name>A0A533QBZ6_9BACT</name>